<dbReference type="EnsemblFungi" id="EJT82178">
    <property type="protein sequence ID" value="EJT82178"/>
    <property type="gene ID" value="GGTG_02152"/>
</dbReference>
<dbReference type="Proteomes" id="UP000006039">
    <property type="component" value="Unassembled WGS sequence"/>
</dbReference>
<dbReference type="AlphaFoldDB" id="J3NLK3"/>
<reference evidence="2" key="2">
    <citation type="submission" date="2010-07" db="EMBL/GenBank/DDBJ databases">
        <authorList>
            <consortium name="The Broad Institute Genome Sequencing Platform"/>
            <consortium name="Broad Institute Genome Sequencing Center for Infectious Disease"/>
            <person name="Ma L.-J."/>
            <person name="Dead R."/>
            <person name="Young S."/>
            <person name="Zeng Q."/>
            <person name="Koehrsen M."/>
            <person name="Alvarado L."/>
            <person name="Berlin A."/>
            <person name="Chapman S.B."/>
            <person name="Chen Z."/>
            <person name="Freedman E."/>
            <person name="Gellesch M."/>
            <person name="Goldberg J."/>
            <person name="Griggs A."/>
            <person name="Gujja S."/>
            <person name="Heilman E.R."/>
            <person name="Heiman D."/>
            <person name="Hepburn T."/>
            <person name="Howarth C."/>
            <person name="Jen D."/>
            <person name="Larson L."/>
            <person name="Mehta T."/>
            <person name="Neiman D."/>
            <person name="Pearson M."/>
            <person name="Roberts A."/>
            <person name="Saif S."/>
            <person name="Shea T."/>
            <person name="Shenoy N."/>
            <person name="Sisk P."/>
            <person name="Stolte C."/>
            <person name="Sykes S."/>
            <person name="Walk T."/>
            <person name="White J."/>
            <person name="Yandava C."/>
            <person name="Haas B."/>
            <person name="Nusbaum C."/>
            <person name="Birren B."/>
        </authorList>
    </citation>
    <scope>NUCLEOTIDE SEQUENCE</scope>
    <source>
        <strain evidence="2">R3-111a-1</strain>
    </source>
</reference>
<evidence type="ECO:0000313" key="2">
    <source>
        <dbReference type="EMBL" id="EJT82178.1"/>
    </source>
</evidence>
<protein>
    <submittedName>
        <fullName evidence="2 3">Uncharacterized protein</fullName>
    </submittedName>
</protein>
<feature type="region of interest" description="Disordered" evidence="1">
    <location>
        <begin position="1"/>
        <end position="22"/>
    </location>
</feature>
<proteinExistence type="predicted"/>
<reference evidence="3" key="4">
    <citation type="journal article" date="2015" name="G3 (Bethesda)">
        <title>Genome sequences of three phytopathogenic species of the Magnaporthaceae family of fungi.</title>
        <authorList>
            <person name="Okagaki L.H."/>
            <person name="Nunes C.C."/>
            <person name="Sailsbery J."/>
            <person name="Clay B."/>
            <person name="Brown D."/>
            <person name="John T."/>
            <person name="Oh Y."/>
            <person name="Young N."/>
            <person name="Fitzgerald M."/>
            <person name="Haas B.J."/>
            <person name="Zeng Q."/>
            <person name="Young S."/>
            <person name="Adiconis X."/>
            <person name="Fan L."/>
            <person name="Levin J.Z."/>
            <person name="Mitchell T.K."/>
            <person name="Okubara P.A."/>
            <person name="Farman M.L."/>
            <person name="Kohn L.M."/>
            <person name="Birren B."/>
            <person name="Ma L.-J."/>
            <person name="Dean R.A."/>
        </authorList>
    </citation>
    <scope>NUCLEOTIDE SEQUENCE</scope>
    <source>
        <strain evidence="3">R3-111a-1</strain>
    </source>
</reference>
<dbReference type="VEuPathDB" id="FungiDB:GGTG_02152"/>
<accession>J3NLK3</accession>
<reference evidence="3" key="5">
    <citation type="submission" date="2018-04" db="UniProtKB">
        <authorList>
            <consortium name="EnsemblFungi"/>
        </authorList>
    </citation>
    <scope>IDENTIFICATION</scope>
    <source>
        <strain evidence="3">R3-111a-1</strain>
    </source>
</reference>
<keyword evidence="4" id="KW-1185">Reference proteome</keyword>
<organism evidence="2">
    <name type="scientific">Gaeumannomyces tritici (strain R3-111a-1)</name>
    <name type="common">Wheat and barley take-all root rot fungus</name>
    <name type="synonym">Gaeumannomyces graminis var. tritici</name>
    <dbReference type="NCBI Taxonomy" id="644352"/>
    <lineage>
        <taxon>Eukaryota</taxon>
        <taxon>Fungi</taxon>
        <taxon>Dikarya</taxon>
        <taxon>Ascomycota</taxon>
        <taxon>Pezizomycotina</taxon>
        <taxon>Sordariomycetes</taxon>
        <taxon>Sordariomycetidae</taxon>
        <taxon>Magnaporthales</taxon>
        <taxon>Magnaporthaceae</taxon>
        <taxon>Gaeumannomyces</taxon>
    </lineage>
</organism>
<sequence>MRASGMALRHHQTGAVPQDSVQHRLGDMYQRQSVRDNHVCERPYEGLKGMQNPSRLPISAGITGGSAQQAKI</sequence>
<dbReference type="EMBL" id="GL385395">
    <property type="protein sequence ID" value="EJT82178.1"/>
    <property type="molecule type" value="Genomic_DNA"/>
</dbReference>
<feature type="region of interest" description="Disordered" evidence="1">
    <location>
        <begin position="44"/>
        <end position="72"/>
    </location>
</feature>
<evidence type="ECO:0000313" key="4">
    <source>
        <dbReference type="Proteomes" id="UP000006039"/>
    </source>
</evidence>
<evidence type="ECO:0000313" key="3">
    <source>
        <dbReference type="EnsemblFungi" id="EJT82178"/>
    </source>
</evidence>
<dbReference type="RefSeq" id="XP_009218187.1">
    <property type="nucleotide sequence ID" value="XM_009219923.1"/>
</dbReference>
<dbReference type="GeneID" id="20342610"/>
<evidence type="ECO:0000256" key="1">
    <source>
        <dbReference type="SAM" id="MobiDB-lite"/>
    </source>
</evidence>
<name>J3NLK3_GAET3</name>
<reference evidence="2" key="3">
    <citation type="submission" date="2010-09" db="EMBL/GenBank/DDBJ databases">
        <title>Annotation of Gaeumannomyces graminis var. tritici R3-111a-1.</title>
        <authorList>
            <consortium name="The Broad Institute Genome Sequencing Platform"/>
            <person name="Ma L.-J."/>
            <person name="Dead R."/>
            <person name="Young S.K."/>
            <person name="Zeng Q."/>
            <person name="Gargeya S."/>
            <person name="Fitzgerald M."/>
            <person name="Haas B."/>
            <person name="Abouelleil A."/>
            <person name="Alvarado L."/>
            <person name="Arachchi H.M."/>
            <person name="Berlin A."/>
            <person name="Brown A."/>
            <person name="Chapman S.B."/>
            <person name="Chen Z."/>
            <person name="Dunbar C."/>
            <person name="Freedman E."/>
            <person name="Gearin G."/>
            <person name="Gellesch M."/>
            <person name="Goldberg J."/>
            <person name="Griggs A."/>
            <person name="Gujja S."/>
            <person name="Heiman D."/>
            <person name="Howarth C."/>
            <person name="Larson L."/>
            <person name="Lui A."/>
            <person name="MacDonald P.J.P."/>
            <person name="Mehta T."/>
            <person name="Montmayeur A."/>
            <person name="Murphy C."/>
            <person name="Neiman D."/>
            <person name="Pearson M."/>
            <person name="Priest M."/>
            <person name="Roberts A."/>
            <person name="Saif S."/>
            <person name="Shea T."/>
            <person name="Shenoy N."/>
            <person name="Sisk P."/>
            <person name="Stolte C."/>
            <person name="Sykes S."/>
            <person name="Yandava C."/>
            <person name="Wortman J."/>
            <person name="Nusbaum C."/>
            <person name="Birren B."/>
        </authorList>
    </citation>
    <scope>NUCLEOTIDE SEQUENCE</scope>
    <source>
        <strain evidence="2">R3-111a-1</strain>
    </source>
</reference>
<dbReference type="HOGENOM" id="CLU_2722371_0_0_1"/>
<gene>
    <name evidence="3" type="primary">20342610</name>
    <name evidence="2" type="ORF">GGTG_02152</name>
</gene>
<reference evidence="4" key="1">
    <citation type="submission" date="2010-07" db="EMBL/GenBank/DDBJ databases">
        <title>The genome sequence of Gaeumannomyces graminis var. tritici strain R3-111a-1.</title>
        <authorList>
            <consortium name="The Broad Institute Genome Sequencing Platform"/>
            <person name="Ma L.-J."/>
            <person name="Dead R."/>
            <person name="Young S."/>
            <person name="Zeng Q."/>
            <person name="Koehrsen M."/>
            <person name="Alvarado L."/>
            <person name="Berlin A."/>
            <person name="Chapman S.B."/>
            <person name="Chen Z."/>
            <person name="Freedman E."/>
            <person name="Gellesch M."/>
            <person name="Goldberg J."/>
            <person name="Griggs A."/>
            <person name="Gujja S."/>
            <person name="Heilman E.R."/>
            <person name="Heiman D."/>
            <person name="Hepburn T."/>
            <person name="Howarth C."/>
            <person name="Jen D."/>
            <person name="Larson L."/>
            <person name="Mehta T."/>
            <person name="Neiman D."/>
            <person name="Pearson M."/>
            <person name="Roberts A."/>
            <person name="Saif S."/>
            <person name="Shea T."/>
            <person name="Shenoy N."/>
            <person name="Sisk P."/>
            <person name="Stolte C."/>
            <person name="Sykes S."/>
            <person name="Walk T."/>
            <person name="White J."/>
            <person name="Yandava C."/>
            <person name="Haas B."/>
            <person name="Nusbaum C."/>
            <person name="Birren B."/>
        </authorList>
    </citation>
    <scope>NUCLEOTIDE SEQUENCE [LARGE SCALE GENOMIC DNA]</scope>
    <source>
        <strain evidence="4">R3-111a-1</strain>
    </source>
</reference>